<protein>
    <submittedName>
        <fullName evidence="1">Uncharacterized protein</fullName>
    </submittedName>
</protein>
<dbReference type="Proteomes" id="UP000288805">
    <property type="component" value="Unassembled WGS sequence"/>
</dbReference>
<proteinExistence type="predicted"/>
<reference evidence="1 2" key="1">
    <citation type="journal article" date="2018" name="PLoS Genet.">
        <title>Population sequencing reveals clonal diversity and ancestral inbreeding in the grapevine cultivar Chardonnay.</title>
        <authorList>
            <person name="Roach M.J."/>
            <person name="Johnson D.L."/>
            <person name="Bohlmann J."/>
            <person name="van Vuuren H.J."/>
            <person name="Jones S.J."/>
            <person name="Pretorius I.S."/>
            <person name="Schmidt S.A."/>
            <person name="Borneman A.R."/>
        </authorList>
    </citation>
    <scope>NUCLEOTIDE SEQUENCE [LARGE SCALE GENOMIC DNA]</scope>
    <source>
        <strain evidence="2">cv. Chardonnay</strain>
        <tissue evidence="1">Leaf</tissue>
    </source>
</reference>
<dbReference type="EMBL" id="QGNW01002156">
    <property type="protein sequence ID" value="RVW24973.1"/>
    <property type="molecule type" value="Genomic_DNA"/>
</dbReference>
<gene>
    <name evidence="1" type="ORF">CK203_113775</name>
</gene>
<organism evidence="1 2">
    <name type="scientific">Vitis vinifera</name>
    <name type="common">Grape</name>
    <dbReference type="NCBI Taxonomy" id="29760"/>
    <lineage>
        <taxon>Eukaryota</taxon>
        <taxon>Viridiplantae</taxon>
        <taxon>Streptophyta</taxon>
        <taxon>Embryophyta</taxon>
        <taxon>Tracheophyta</taxon>
        <taxon>Spermatophyta</taxon>
        <taxon>Magnoliopsida</taxon>
        <taxon>eudicotyledons</taxon>
        <taxon>Gunneridae</taxon>
        <taxon>Pentapetalae</taxon>
        <taxon>rosids</taxon>
        <taxon>Vitales</taxon>
        <taxon>Vitaceae</taxon>
        <taxon>Viteae</taxon>
        <taxon>Vitis</taxon>
    </lineage>
</organism>
<evidence type="ECO:0000313" key="1">
    <source>
        <dbReference type="EMBL" id="RVW24973.1"/>
    </source>
</evidence>
<accession>A0A438CP33</accession>
<dbReference type="AlphaFoldDB" id="A0A438CP33"/>
<comment type="caution">
    <text evidence="1">The sequence shown here is derived from an EMBL/GenBank/DDBJ whole genome shotgun (WGS) entry which is preliminary data.</text>
</comment>
<sequence>MIRQNVDQIWSDRNKSWRTAFEETHKYCKAKGKEFYHTTRPVLSSVILQATTISKYH</sequence>
<evidence type="ECO:0000313" key="2">
    <source>
        <dbReference type="Proteomes" id="UP000288805"/>
    </source>
</evidence>
<name>A0A438CP33_VITVI</name>